<proteinExistence type="predicted"/>
<comment type="caution">
    <text evidence="2">The sequence shown here is derived from an EMBL/GenBank/DDBJ whole genome shotgun (WGS) entry which is preliminary data.</text>
</comment>
<feature type="region of interest" description="Disordered" evidence="1">
    <location>
        <begin position="197"/>
        <end position="221"/>
    </location>
</feature>
<reference evidence="2 3" key="1">
    <citation type="journal article" date="2017" name="PLoS Biol.">
        <title>The sea cucumber genome provides insights into morphological evolution and visceral regeneration.</title>
        <authorList>
            <person name="Zhang X."/>
            <person name="Sun L."/>
            <person name="Yuan J."/>
            <person name="Sun Y."/>
            <person name="Gao Y."/>
            <person name="Zhang L."/>
            <person name="Li S."/>
            <person name="Dai H."/>
            <person name="Hamel J.F."/>
            <person name="Liu C."/>
            <person name="Yu Y."/>
            <person name="Liu S."/>
            <person name="Lin W."/>
            <person name="Guo K."/>
            <person name="Jin S."/>
            <person name="Xu P."/>
            <person name="Storey K.B."/>
            <person name="Huan P."/>
            <person name="Zhang T."/>
            <person name="Zhou Y."/>
            <person name="Zhang J."/>
            <person name="Lin C."/>
            <person name="Li X."/>
            <person name="Xing L."/>
            <person name="Huo D."/>
            <person name="Sun M."/>
            <person name="Wang L."/>
            <person name="Mercier A."/>
            <person name="Li F."/>
            <person name="Yang H."/>
            <person name="Xiang J."/>
        </authorList>
    </citation>
    <scope>NUCLEOTIDE SEQUENCE [LARGE SCALE GENOMIC DNA]</scope>
    <source>
        <strain evidence="2">Shaxun</strain>
        <tissue evidence="2">Muscle</tissue>
    </source>
</reference>
<evidence type="ECO:0000313" key="3">
    <source>
        <dbReference type="Proteomes" id="UP000230750"/>
    </source>
</evidence>
<feature type="compositionally biased region" description="Basic and acidic residues" evidence="1">
    <location>
        <begin position="356"/>
        <end position="383"/>
    </location>
</feature>
<keyword evidence="3" id="KW-1185">Reference proteome</keyword>
<dbReference type="AlphaFoldDB" id="A0A2G8LGQ1"/>
<dbReference type="Proteomes" id="UP000230750">
    <property type="component" value="Unassembled WGS sequence"/>
</dbReference>
<feature type="compositionally biased region" description="Basic residues" evidence="1">
    <location>
        <begin position="403"/>
        <end position="422"/>
    </location>
</feature>
<dbReference type="OrthoDB" id="10685098at2759"/>
<protein>
    <submittedName>
        <fullName evidence="2">Uncharacterized protein</fullName>
    </submittedName>
</protein>
<feature type="compositionally biased region" description="Basic and acidic residues" evidence="1">
    <location>
        <begin position="203"/>
        <end position="213"/>
    </location>
</feature>
<accession>A0A2G8LGQ1</accession>
<gene>
    <name evidence="2" type="ORF">BSL78_03639</name>
</gene>
<feature type="region of interest" description="Disordered" evidence="1">
    <location>
        <begin position="353"/>
        <end position="422"/>
    </location>
</feature>
<organism evidence="2 3">
    <name type="scientific">Stichopus japonicus</name>
    <name type="common">Sea cucumber</name>
    <dbReference type="NCBI Taxonomy" id="307972"/>
    <lineage>
        <taxon>Eukaryota</taxon>
        <taxon>Metazoa</taxon>
        <taxon>Echinodermata</taxon>
        <taxon>Eleutherozoa</taxon>
        <taxon>Echinozoa</taxon>
        <taxon>Holothuroidea</taxon>
        <taxon>Aspidochirotacea</taxon>
        <taxon>Aspidochirotida</taxon>
        <taxon>Stichopodidae</taxon>
        <taxon>Apostichopus</taxon>
    </lineage>
</organism>
<name>A0A2G8LGQ1_STIJA</name>
<evidence type="ECO:0000313" key="2">
    <source>
        <dbReference type="EMBL" id="PIK59426.1"/>
    </source>
</evidence>
<sequence>MDCSGQSDFTQQVMHRLFAPGFAVSLGEIEDGIGVLNQVKDDLDGGDRGSLLAAILNMTFDPEITESEVEKALMGKAARIKYLKPELTKSLIKLMKNYKKTQSHPLRLKPLNVEQQAPSRHSWSNNQLAEESSEFHHMANYSTGQCSPADNFLPSTSEMTTNSPSLGLGEHPLSTMPRDVRIPKHNIPATTAKIISNTTRASMDSEGRRDKSPPCDPYRALVDQSAGYSTPAERDNVHLVPTLPSVRSVEGDPADMMRLGSEDLTLLGCQELENGGTSGLPGHGAHGQDFQMYERDELYEEYDDSLWCAERNKLSVGGNHEKINGGEVLLHKVGKNCVMVAVKNMKRNRFILPKPTKKDDDKVGMDSLKPQEGRLTSESDVRPSKRSKPKGGRIDVVSLCGGKKARRKVRDKPKRKGAKPSK</sequence>
<dbReference type="EMBL" id="MRZV01000083">
    <property type="protein sequence ID" value="PIK59426.1"/>
    <property type="molecule type" value="Genomic_DNA"/>
</dbReference>
<evidence type="ECO:0000256" key="1">
    <source>
        <dbReference type="SAM" id="MobiDB-lite"/>
    </source>
</evidence>